<comment type="caution">
    <text evidence="1">The sequence shown here is derived from an EMBL/GenBank/DDBJ whole genome shotgun (WGS) entry which is preliminary data.</text>
</comment>
<keyword evidence="2" id="KW-1185">Reference proteome</keyword>
<sequence>MRRDKFVPNKHSVLCSEHFVVGAYDDKVRLMNEMGMDVKTARLKRDAVPSIFLHKRQAPQRIRGAYAKRRRNEVVSELLSAPSAPPISSTAGADFTRSVTETLNCIEAVCEENEEPQCLDLSVPRAHQQDDEHHGPQVDTYDKGTQVLVRARVTSRSTQTKAPVKSVEVQASPLCADASTETESSLRATHPSINDDDVTSDEDPDETGESSGEGYDSSDDYDPFEGSEDSSNQPEATADCGRIFLVAEKHFKELFRVCQECLASCQVNIQCEGTVVEVYTQCPSDHRGYWINQDVIHQQPLLNLLIAAGILFAGCNPKASLRILSSIGVQTISCRTFFNLQQTHLFPAIERAASSEGDPSLIVPKWLSILNHVRDIHVHSNPLYPACAHGELEPREWLDDAIITKRHLLADLPQLSTRFQTYSLEAFHGLLIHYCPKFCQYSNKGMKAR</sequence>
<evidence type="ECO:0000313" key="2">
    <source>
        <dbReference type="Proteomes" id="UP000805193"/>
    </source>
</evidence>
<reference evidence="1 2" key="1">
    <citation type="journal article" date="2020" name="Cell">
        <title>Large-Scale Comparative Analyses of Tick Genomes Elucidate Their Genetic Diversity and Vector Capacities.</title>
        <authorList>
            <consortium name="Tick Genome and Microbiome Consortium (TIGMIC)"/>
            <person name="Jia N."/>
            <person name="Wang J."/>
            <person name="Shi W."/>
            <person name="Du L."/>
            <person name="Sun Y."/>
            <person name="Zhan W."/>
            <person name="Jiang J.F."/>
            <person name="Wang Q."/>
            <person name="Zhang B."/>
            <person name="Ji P."/>
            <person name="Bell-Sakyi L."/>
            <person name="Cui X.M."/>
            <person name="Yuan T.T."/>
            <person name="Jiang B.G."/>
            <person name="Yang W.F."/>
            <person name="Lam T.T."/>
            <person name="Chang Q.C."/>
            <person name="Ding S.J."/>
            <person name="Wang X.J."/>
            <person name="Zhu J.G."/>
            <person name="Ruan X.D."/>
            <person name="Zhao L."/>
            <person name="Wei J.T."/>
            <person name="Ye R.Z."/>
            <person name="Que T.C."/>
            <person name="Du C.H."/>
            <person name="Zhou Y.H."/>
            <person name="Cheng J.X."/>
            <person name="Dai P.F."/>
            <person name="Guo W.B."/>
            <person name="Han X.H."/>
            <person name="Huang E.J."/>
            <person name="Li L.F."/>
            <person name="Wei W."/>
            <person name="Gao Y.C."/>
            <person name="Liu J.Z."/>
            <person name="Shao H.Z."/>
            <person name="Wang X."/>
            <person name="Wang C.C."/>
            <person name="Yang T.C."/>
            <person name="Huo Q.B."/>
            <person name="Li W."/>
            <person name="Chen H.Y."/>
            <person name="Chen S.E."/>
            <person name="Zhou L.G."/>
            <person name="Ni X.B."/>
            <person name="Tian J.H."/>
            <person name="Sheng Y."/>
            <person name="Liu T."/>
            <person name="Pan Y.S."/>
            <person name="Xia L.Y."/>
            <person name="Li J."/>
            <person name="Zhao F."/>
            <person name="Cao W.C."/>
        </authorList>
    </citation>
    <scope>NUCLEOTIDE SEQUENCE [LARGE SCALE GENOMIC DNA]</scope>
    <source>
        <strain evidence="1">Iper-2018</strain>
    </source>
</reference>
<dbReference type="EMBL" id="JABSTQ010009169">
    <property type="protein sequence ID" value="KAG0432205.1"/>
    <property type="molecule type" value="Genomic_DNA"/>
</dbReference>
<accession>A0AC60QDX9</accession>
<evidence type="ECO:0000313" key="1">
    <source>
        <dbReference type="EMBL" id="KAG0432205.1"/>
    </source>
</evidence>
<proteinExistence type="predicted"/>
<name>A0AC60QDX9_IXOPE</name>
<gene>
    <name evidence="1" type="ORF">HPB47_021085</name>
</gene>
<organism evidence="1 2">
    <name type="scientific">Ixodes persulcatus</name>
    <name type="common">Taiga tick</name>
    <dbReference type="NCBI Taxonomy" id="34615"/>
    <lineage>
        <taxon>Eukaryota</taxon>
        <taxon>Metazoa</taxon>
        <taxon>Ecdysozoa</taxon>
        <taxon>Arthropoda</taxon>
        <taxon>Chelicerata</taxon>
        <taxon>Arachnida</taxon>
        <taxon>Acari</taxon>
        <taxon>Parasitiformes</taxon>
        <taxon>Ixodida</taxon>
        <taxon>Ixodoidea</taxon>
        <taxon>Ixodidae</taxon>
        <taxon>Ixodinae</taxon>
        <taxon>Ixodes</taxon>
    </lineage>
</organism>
<dbReference type="Proteomes" id="UP000805193">
    <property type="component" value="Unassembled WGS sequence"/>
</dbReference>
<protein>
    <submittedName>
        <fullName evidence="1">Uncharacterized protein</fullName>
    </submittedName>
</protein>